<dbReference type="InterPro" id="IPR009078">
    <property type="entry name" value="Ferritin-like_SF"/>
</dbReference>
<dbReference type="RefSeq" id="WP_110391973.1">
    <property type="nucleotide sequence ID" value="NZ_QJKI01000029.1"/>
</dbReference>
<dbReference type="EMBL" id="QJKI01000029">
    <property type="protein sequence ID" value="PXX74674.1"/>
    <property type="molecule type" value="Genomic_DNA"/>
</dbReference>
<sequence length="375" mass="39762">MTTDNTTLARFIANYQSEREGAALYREMAAHEPHAEMAELYVRLARVEETHAEFWRRRIVTAGGQPPIRLGWRTRILLWATRRFGAQAVLPLVASDEARNRTIYDHQQEAGVDMARQERSHARILSMLASPSHRGWDGPAYSRLEGRHGAGAANNLRAMVLGANDGLVSTFCLLMGVAGAAVNPHTLLATAVAGSLAGACSMAMGEWISVQSARELQEKQIASEAEELAASPAEEQEELSLIYQAKGFTQDEAQQIAQRVIHDPASALDTLAREELGINPDDLGGSAMGAATASFLVFLLGAMIPALPMFLAPSSAIVTASAVCSALGLFALGAAIAIFTGKHPLLSGARQLLIGLAAASVTFAIGHVFGVGLGG</sequence>
<dbReference type="Proteomes" id="UP000247555">
    <property type="component" value="Unassembled WGS sequence"/>
</dbReference>
<proteinExistence type="predicted"/>
<dbReference type="GO" id="GO:0030026">
    <property type="term" value="P:intracellular manganese ion homeostasis"/>
    <property type="evidence" value="ECO:0007669"/>
    <property type="project" value="InterPro"/>
</dbReference>
<feature type="transmembrane region" description="Helical" evidence="5">
    <location>
        <begin position="316"/>
        <end position="340"/>
    </location>
</feature>
<dbReference type="InterPro" id="IPR008217">
    <property type="entry name" value="Ccc1_fam"/>
</dbReference>
<keyword evidence="4 5" id="KW-0472">Membrane</keyword>
<organism evidence="6 7">
    <name type="scientific">Rivihabitans pingtungensis</name>
    <dbReference type="NCBI Taxonomy" id="1054498"/>
    <lineage>
        <taxon>Bacteria</taxon>
        <taxon>Pseudomonadati</taxon>
        <taxon>Pseudomonadota</taxon>
        <taxon>Betaproteobacteria</taxon>
        <taxon>Neisseriales</taxon>
        <taxon>Aquaspirillaceae</taxon>
        <taxon>Rivihabitans</taxon>
    </lineage>
</organism>
<keyword evidence="7" id="KW-1185">Reference proteome</keyword>
<comment type="caution">
    <text evidence="6">The sequence shown here is derived from an EMBL/GenBank/DDBJ whole genome shotgun (WGS) entry which is preliminary data.</text>
</comment>
<evidence type="ECO:0000256" key="5">
    <source>
        <dbReference type="SAM" id="Phobius"/>
    </source>
</evidence>
<evidence type="ECO:0000313" key="7">
    <source>
        <dbReference type="Proteomes" id="UP000247555"/>
    </source>
</evidence>
<feature type="transmembrane region" description="Helical" evidence="5">
    <location>
        <begin position="283"/>
        <end position="304"/>
    </location>
</feature>
<evidence type="ECO:0000256" key="2">
    <source>
        <dbReference type="ARBA" id="ARBA00022692"/>
    </source>
</evidence>
<evidence type="ECO:0000256" key="4">
    <source>
        <dbReference type="ARBA" id="ARBA00023136"/>
    </source>
</evidence>
<dbReference type="PANTHER" id="PTHR31851">
    <property type="entry name" value="FE(2+)/MN(2+) TRANSPORTER PCL1"/>
    <property type="match status" value="1"/>
</dbReference>
<dbReference type="SUPFAM" id="SSF47240">
    <property type="entry name" value="Ferritin-like"/>
    <property type="match status" value="1"/>
</dbReference>
<dbReference type="GO" id="GO:0005384">
    <property type="term" value="F:manganese ion transmembrane transporter activity"/>
    <property type="evidence" value="ECO:0007669"/>
    <property type="project" value="InterPro"/>
</dbReference>
<accession>A0A318KH70</accession>
<evidence type="ECO:0000256" key="3">
    <source>
        <dbReference type="ARBA" id="ARBA00022989"/>
    </source>
</evidence>
<comment type="subcellular location">
    <subcellularLocation>
        <location evidence="1">Endomembrane system</location>
        <topology evidence="1">Multi-pass membrane protein</topology>
    </subcellularLocation>
</comment>
<dbReference type="AlphaFoldDB" id="A0A318KH70"/>
<dbReference type="OrthoDB" id="9789677at2"/>
<gene>
    <name evidence="6" type="ORF">DFR34_12910</name>
</gene>
<protein>
    <submittedName>
        <fullName evidence="6">VIT1/CCC1 family predicted Fe2+/Mn2+ transporter</fullName>
    </submittedName>
</protein>
<keyword evidence="3 5" id="KW-1133">Transmembrane helix</keyword>
<evidence type="ECO:0000313" key="6">
    <source>
        <dbReference type="EMBL" id="PXX74674.1"/>
    </source>
</evidence>
<dbReference type="Pfam" id="PF01988">
    <property type="entry name" value="VIT1"/>
    <property type="match status" value="1"/>
</dbReference>
<dbReference type="GO" id="GO:0012505">
    <property type="term" value="C:endomembrane system"/>
    <property type="evidence" value="ECO:0007669"/>
    <property type="project" value="UniProtKB-SubCell"/>
</dbReference>
<reference evidence="6 7" key="1">
    <citation type="submission" date="2018-05" db="EMBL/GenBank/DDBJ databases">
        <title>Genomic Encyclopedia of Type Strains, Phase IV (KMG-IV): sequencing the most valuable type-strain genomes for metagenomic binning, comparative biology and taxonomic classification.</title>
        <authorList>
            <person name="Goeker M."/>
        </authorList>
    </citation>
    <scope>NUCLEOTIDE SEQUENCE [LARGE SCALE GENOMIC DNA]</scope>
    <source>
        <strain evidence="6 7">DSM 29661</strain>
    </source>
</reference>
<feature type="transmembrane region" description="Helical" evidence="5">
    <location>
        <begin position="352"/>
        <end position="373"/>
    </location>
</feature>
<name>A0A318KH70_9NEIS</name>
<keyword evidence="2 5" id="KW-0812">Transmembrane</keyword>
<evidence type="ECO:0000256" key="1">
    <source>
        <dbReference type="ARBA" id="ARBA00004127"/>
    </source>
</evidence>